<dbReference type="PANTHER" id="PTHR43791:SF36">
    <property type="entry name" value="TRANSPORTER, PUTATIVE (AFU_ORTHOLOGUE AFUA_6G08340)-RELATED"/>
    <property type="match status" value="1"/>
</dbReference>
<feature type="transmembrane region" description="Helical" evidence="6">
    <location>
        <begin position="12"/>
        <end position="29"/>
    </location>
</feature>
<feature type="transmembrane region" description="Helical" evidence="6">
    <location>
        <begin position="49"/>
        <end position="75"/>
    </location>
</feature>
<feature type="transmembrane region" description="Helical" evidence="6">
    <location>
        <begin position="82"/>
        <end position="101"/>
    </location>
</feature>
<name>A0A1S1X403_9NEIS</name>
<dbReference type="SUPFAM" id="SSF103473">
    <property type="entry name" value="MFS general substrate transporter"/>
    <property type="match status" value="1"/>
</dbReference>
<dbReference type="InterPro" id="IPR036259">
    <property type="entry name" value="MFS_trans_sf"/>
</dbReference>
<feature type="transmembrane region" description="Helical" evidence="6">
    <location>
        <begin position="107"/>
        <end position="129"/>
    </location>
</feature>
<feature type="domain" description="Major facilitator superfamily (MFS) profile" evidence="7">
    <location>
        <begin position="16"/>
        <end position="423"/>
    </location>
</feature>
<evidence type="ECO:0000256" key="1">
    <source>
        <dbReference type="ARBA" id="ARBA00004141"/>
    </source>
</evidence>
<reference evidence="8 9" key="1">
    <citation type="submission" date="2016-09" db="EMBL/GenBank/DDBJ databases">
        <title>Chromobacterium muskegensis sp. nov., an insecticidal bacterium isolated from Sphagnum bogs.</title>
        <authorList>
            <person name="Sparks M.E."/>
            <person name="Blackburn M.B."/>
            <person name="Gundersen-Rindal D.E."/>
            <person name="Mitchell A."/>
            <person name="Farrar R."/>
            <person name="Kuhar D."/>
        </authorList>
    </citation>
    <scope>NUCLEOTIDE SEQUENCE [LARGE SCALE GENOMIC DNA]</scope>
    <source>
        <strain evidence="8 9">37-2</strain>
    </source>
</reference>
<gene>
    <name evidence="8" type="ORF">BI347_12010</name>
</gene>
<dbReference type="STRING" id="1903179.BI347_12010"/>
<protein>
    <recommendedName>
        <fullName evidence="7">Major facilitator superfamily (MFS) profile domain-containing protein</fullName>
    </recommendedName>
</protein>
<dbReference type="AlphaFoldDB" id="A0A1S1X403"/>
<dbReference type="CDD" id="cd17319">
    <property type="entry name" value="MFS_ExuT_GudP_like"/>
    <property type="match status" value="1"/>
</dbReference>
<feature type="transmembrane region" description="Helical" evidence="6">
    <location>
        <begin position="175"/>
        <end position="199"/>
    </location>
</feature>
<evidence type="ECO:0000256" key="3">
    <source>
        <dbReference type="ARBA" id="ARBA00022692"/>
    </source>
</evidence>
<dbReference type="Pfam" id="PF07690">
    <property type="entry name" value="MFS_1"/>
    <property type="match status" value="1"/>
</dbReference>
<comment type="caution">
    <text evidence="8">The sequence shown here is derived from an EMBL/GenBank/DDBJ whole genome shotgun (WGS) entry which is preliminary data.</text>
</comment>
<dbReference type="PANTHER" id="PTHR43791">
    <property type="entry name" value="PERMEASE-RELATED"/>
    <property type="match status" value="1"/>
</dbReference>
<evidence type="ECO:0000256" key="6">
    <source>
        <dbReference type="SAM" id="Phobius"/>
    </source>
</evidence>
<feature type="transmembrane region" description="Helical" evidence="6">
    <location>
        <begin position="364"/>
        <end position="387"/>
    </location>
</feature>
<keyword evidence="3 6" id="KW-0812">Transmembrane</keyword>
<keyword evidence="2" id="KW-0813">Transport</keyword>
<comment type="subcellular location">
    <subcellularLocation>
        <location evidence="1">Membrane</location>
        <topology evidence="1">Multi-pass membrane protein</topology>
    </subcellularLocation>
</comment>
<organism evidence="8 9">
    <name type="scientific">Chromobacterium sphagni</name>
    <dbReference type="NCBI Taxonomy" id="1903179"/>
    <lineage>
        <taxon>Bacteria</taxon>
        <taxon>Pseudomonadati</taxon>
        <taxon>Pseudomonadota</taxon>
        <taxon>Betaproteobacteria</taxon>
        <taxon>Neisseriales</taxon>
        <taxon>Chromobacteriaceae</taxon>
        <taxon>Chromobacterium</taxon>
    </lineage>
</organism>
<feature type="transmembrane region" description="Helical" evidence="6">
    <location>
        <begin position="141"/>
        <end position="163"/>
    </location>
</feature>
<sequence>MESVPAIAAKKITVRIVPWLIICLTMAYIDRTNLAFAQFSLAKSFGIDPLVFGTAAGVFFAGYIAAEIPSNLLLLRFGARRWLARIMISWGVVTMSTYYVHTDTQLYIVRFLLGVCEAGFYPGVLFYLTRFIPIENRAKTNFLFISAIPLSAVIGSIFSGWLLETISKSHYLGMAAWQWLFLTEGLMTIFIGIALLFVLPESIKSVKYLTDAEKLQLSAHIQAQEETKAVIGSPLKALLDLKVWIYAIVTSASAFSMYCISFWLPQIIKSFNVANTLHIGFINAIPWGLALVALATSFVMTRTIKRPIFILSLLYGIGCLSLSAILINGISVIAKLGLISIATTAIMLTYPVFWSLVNFLKGKAAAVIFAVINSIGSLAGFMSPIMMGYVIKATGSPQIGIVIMSGFMGLAVILLFVIHIAFTENKRAAAF</sequence>
<dbReference type="InterPro" id="IPR020846">
    <property type="entry name" value="MFS_dom"/>
</dbReference>
<evidence type="ECO:0000259" key="7">
    <source>
        <dbReference type="PROSITE" id="PS50850"/>
    </source>
</evidence>
<dbReference type="InterPro" id="IPR011701">
    <property type="entry name" value="MFS"/>
</dbReference>
<evidence type="ECO:0000256" key="2">
    <source>
        <dbReference type="ARBA" id="ARBA00022448"/>
    </source>
</evidence>
<accession>A0A1S1X403</accession>
<dbReference type="Proteomes" id="UP000180088">
    <property type="component" value="Unassembled WGS sequence"/>
</dbReference>
<evidence type="ECO:0000313" key="8">
    <source>
        <dbReference type="EMBL" id="OHX14150.1"/>
    </source>
</evidence>
<keyword evidence="5 6" id="KW-0472">Membrane</keyword>
<evidence type="ECO:0000313" key="9">
    <source>
        <dbReference type="Proteomes" id="UP000180088"/>
    </source>
</evidence>
<dbReference type="GO" id="GO:0022857">
    <property type="term" value="F:transmembrane transporter activity"/>
    <property type="evidence" value="ECO:0007669"/>
    <property type="project" value="InterPro"/>
</dbReference>
<evidence type="ECO:0000256" key="4">
    <source>
        <dbReference type="ARBA" id="ARBA00022989"/>
    </source>
</evidence>
<evidence type="ECO:0000256" key="5">
    <source>
        <dbReference type="ARBA" id="ARBA00023136"/>
    </source>
</evidence>
<proteinExistence type="predicted"/>
<dbReference type="EMBL" id="MKCS01000001">
    <property type="protein sequence ID" value="OHX14150.1"/>
    <property type="molecule type" value="Genomic_DNA"/>
</dbReference>
<feature type="transmembrane region" description="Helical" evidence="6">
    <location>
        <begin position="308"/>
        <end position="330"/>
    </location>
</feature>
<dbReference type="RefSeq" id="WP_071115949.1">
    <property type="nucleotide sequence ID" value="NZ_MKCS01000001.1"/>
</dbReference>
<dbReference type="PROSITE" id="PS50850">
    <property type="entry name" value="MFS"/>
    <property type="match status" value="1"/>
</dbReference>
<feature type="transmembrane region" description="Helical" evidence="6">
    <location>
        <begin position="276"/>
        <end position="296"/>
    </location>
</feature>
<feature type="transmembrane region" description="Helical" evidence="6">
    <location>
        <begin position="399"/>
        <end position="422"/>
    </location>
</feature>
<dbReference type="Gene3D" id="1.20.1250.20">
    <property type="entry name" value="MFS general substrate transporter like domains"/>
    <property type="match status" value="2"/>
</dbReference>
<keyword evidence="4 6" id="KW-1133">Transmembrane helix</keyword>
<feature type="transmembrane region" description="Helical" evidence="6">
    <location>
        <begin position="243"/>
        <end position="264"/>
    </location>
</feature>
<dbReference type="GO" id="GO:0016020">
    <property type="term" value="C:membrane"/>
    <property type="evidence" value="ECO:0007669"/>
    <property type="project" value="UniProtKB-SubCell"/>
</dbReference>
<dbReference type="OrthoDB" id="5441967at2"/>
<feature type="transmembrane region" description="Helical" evidence="6">
    <location>
        <begin position="336"/>
        <end position="357"/>
    </location>
</feature>
<dbReference type="FunFam" id="1.20.1250.20:FF:000018">
    <property type="entry name" value="MFS transporter permease"/>
    <property type="match status" value="1"/>
</dbReference>